<evidence type="ECO:0000313" key="1">
    <source>
        <dbReference type="EMBL" id="MBC3766759.1"/>
    </source>
</evidence>
<proteinExistence type="predicted"/>
<dbReference type="Proteomes" id="UP000601768">
    <property type="component" value="Unassembled WGS sequence"/>
</dbReference>
<dbReference type="EMBL" id="JACNEP010000010">
    <property type="protein sequence ID" value="MBC3766759.1"/>
    <property type="molecule type" value="Genomic_DNA"/>
</dbReference>
<gene>
    <name evidence="1" type="ORF">H8B19_12790</name>
</gene>
<dbReference type="AlphaFoldDB" id="A0A8J6IV34"/>
<comment type="caution">
    <text evidence="1">The sequence shown here is derived from an EMBL/GenBank/DDBJ whole genome shotgun (WGS) entry which is preliminary data.</text>
</comment>
<dbReference type="RefSeq" id="WP_186507284.1">
    <property type="nucleotide sequence ID" value="NZ_JACNEP010000010.1"/>
</dbReference>
<sequence length="388" mass="44295">MKFVKYHFFFLVSPILTVFVVSGCSTQLKIAGEQHHNAAEKWYALSQYTASWMPKYGFTVTAQLSFRTEGNEVLPYLSSITLSRKAGISNIDLLIPEFENKFICIKQCMQLTELQLMQGSYGNTLLSQYLKAYEFALFDFYAEMFLLNDKLALIQTINASKLSNYLNYLSNIHEEFKTLKSLTDWLGEQITPAKFKDFLNDPTLEYKATVNAYFKDQNVNLLASEPDSAWQIDDQQRYLSEDKMEKGEVEKDAMDPTQSWIVGELVHSPDQYWQSANDVPQESINWLSLKEVYFDTKIWEEAKQAGVVVGDTVCSYQDNYFGVVSESNDREISVFVQGQGRTIRDGLIIMLPRGALFTPESTLTFLPIATKMNFAIDDIAICTINLGQ</sequence>
<reference evidence="1" key="2">
    <citation type="submission" date="2020-08" db="EMBL/GenBank/DDBJ databases">
        <authorList>
            <person name="Lai Q."/>
        </authorList>
    </citation>
    <scope>NUCLEOTIDE SEQUENCE</scope>
    <source>
        <strain evidence="1">S27-2</strain>
    </source>
</reference>
<organism evidence="1 2">
    <name type="scientific">Neptunicella marina</name>
    <dbReference type="NCBI Taxonomy" id="2125989"/>
    <lineage>
        <taxon>Bacteria</taxon>
        <taxon>Pseudomonadati</taxon>
        <taxon>Pseudomonadota</taxon>
        <taxon>Gammaproteobacteria</taxon>
        <taxon>Alteromonadales</taxon>
        <taxon>Alteromonadaceae</taxon>
        <taxon>Neptunicella</taxon>
    </lineage>
</organism>
<accession>A0A8J6IV34</accession>
<protein>
    <submittedName>
        <fullName evidence="1">Uncharacterized protein</fullName>
    </submittedName>
</protein>
<reference evidence="1" key="1">
    <citation type="journal article" date="2018" name="Int. J. Syst. Evol. Microbiol.">
        <title>Neptunicella marina gen. nov., sp. nov., isolated from surface seawater.</title>
        <authorList>
            <person name="Liu X."/>
            <person name="Lai Q."/>
            <person name="Du Y."/>
            <person name="Zhang X."/>
            <person name="Liu Z."/>
            <person name="Sun F."/>
            <person name="Shao Z."/>
        </authorList>
    </citation>
    <scope>NUCLEOTIDE SEQUENCE</scope>
    <source>
        <strain evidence="1">S27-2</strain>
    </source>
</reference>
<dbReference type="PROSITE" id="PS51257">
    <property type="entry name" value="PROKAR_LIPOPROTEIN"/>
    <property type="match status" value="1"/>
</dbReference>
<name>A0A8J6IV34_9ALTE</name>
<keyword evidence="2" id="KW-1185">Reference proteome</keyword>
<evidence type="ECO:0000313" key="2">
    <source>
        <dbReference type="Proteomes" id="UP000601768"/>
    </source>
</evidence>